<dbReference type="Proteomes" id="UP000887013">
    <property type="component" value="Unassembled WGS sequence"/>
</dbReference>
<evidence type="ECO:0000313" key="1">
    <source>
        <dbReference type="EMBL" id="GFU31705.1"/>
    </source>
</evidence>
<sequence length="42" mass="4672">MVRNLVKIIDAEEDDSCLLCCYSSFAQSSIFMRISGVRNGVT</sequence>
<feature type="non-terminal residue" evidence="1">
    <location>
        <position position="42"/>
    </location>
</feature>
<name>A0A8X6QKG5_NEPPI</name>
<organism evidence="1 2">
    <name type="scientific">Nephila pilipes</name>
    <name type="common">Giant wood spider</name>
    <name type="synonym">Nephila maculata</name>
    <dbReference type="NCBI Taxonomy" id="299642"/>
    <lineage>
        <taxon>Eukaryota</taxon>
        <taxon>Metazoa</taxon>
        <taxon>Ecdysozoa</taxon>
        <taxon>Arthropoda</taxon>
        <taxon>Chelicerata</taxon>
        <taxon>Arachnida</taxon>
        <taxon>Araneae</taxon>
        <taxon>Araneomorphae</taxon>
        <taxon>Entelegynae</taxon>
        <taxon>Araneoidea</taxon>
        <taxon>Nephilidae</taxon>
        <taxon>Nephila</taxon>
    </lineage>
</organism>
<protein>
    <submittedName>
        <fullName evidence="1">Uncharacterized protein</fullName>
    </submittedName>
</protein>
<reference evidence="1" key="1">
    <citation type="submission" date="2020-08" db="EMBL/GenBank/DDBJ databases">
        <title>Multicomponent nature underlies the extraordinary mechanical properties of spider dragline silk.</title>
        <authorList>
            <person name="Kono N."/>
            <person name="Nakamura H."/>
            <person name="Mori M."/>
            <person name="Yoshida Y."/>
            <person name="Ohtoshi R."/>
            <person name="Malay A.D."/>
            <person name="Moran D.A.P."/>
            <person name="Tomita M."/>
            <person name="Numata K."/>
            <person name="Arakawa K."/>
        </authorList>
    </citation>
    <scope>NUCLEOTIDE SEQUENCE</scope>
</reference>
<dbReference type="EMBL" id="BMAW01129734">
    <property type="protein sequence ID" value="GFU31705.1"/>
    <property type="molecule type" value="Genomic_DNA"/>
</dbReference>
<proteinExistence type="predicted"/>
<comment type="caution">
    <text evidence="1">The sequence shown here is derived from an EMBL/GenBank/DDBJ whole genome shotgun (WGS) entry which is preliminary data.</text>
</comment>
<gene>
    <name evidence="1" type="ORF">NPIL_603021</name>
</gene>
<accession>A0A8X6QKG5</accession>
<evidence type="ECO:0000313" key="2">
    <source>
        <dbReference type="Proteomes" id="UP000887013"/>
    </source>
</evidence>
<dbReference type="AlphaFoldDB" id="A0A8X6QKG5"/>
<keyword evidence="2" id="KW-1185">Reference proteome</keyword>